<protein>
    <submittedName>
        <fullName evidence="1">Uncharacterized protein</fullName>
    </submittedName>
</protein>
<proteinExistence type="predicted"/>
<gene>
    <name evidence="1" type="ORF">NM208_g14279</name>
</gene>
<evidence type="ECO:0000313" key="2">
    <source>
        <dbReference type="Proteomes" id="UP001148629"/>
    </source>
</evidence>
<name>A0ACC1RII8_9HYPO</name>
<dbReference type="EMBL" id="JANRMS010003245">
    <property type="protein sequence ID" value="KAJ3519067.1"/>
    <property type="molecule type" value="Genomic_DNA"/>
</dbReference>
<dbReference type="Proteomes" id="UP001148629">
    <property type="component" value="Unassembled WGS sequence"/>
</dbReference>
<sequence length="788" mass="86968">MSSQQPSPSPSQQHHDATPQDVLAEARKNLQVLIDSGLSKDLLHQWVEEGQSLSLLTAMPSMQSMQSMPSQPQQQQPPAFNQQQQSNTNSNHNASLAPPPPLRCPPPPPIVPNVPTVTTTPTNSSSTATTPSAEIKHEPISEEVSYNEAPIFLPPQAPFSHRPRISVSSTSSGSSGHASIWSTNSGQSSVSWQSSASTCPRSQAPLPLPPTNPISGPLGPMGAPVGTAGKTNIYWCTSCETSFKRNTLAPSLDVTAASGDPTRSTSTTSSATAARHAHTPEKVVKFLRKRKYWACGFCSALHPARERHVEHVARHFESGMTKGDWMHSRVVYGLLHQPLIHEAWDALVVSKQPEYNGRRPQFSWHPSKTGRAQGFLENENPGQLQDLLEFFSGDEGEAQWIVSVAYDLADIVLTSAPIPSPQYTHTSLAPQGFPHDPRMSFMTLPTQGHPGHQSMMPSPEHQQSPYGTPFRNTIMVPSQPFTPTQRPSPDSSHSPMGPSTSPLMPPPVPSPLDKRELPPPPQTQGHEAGESMMDFEYSPAPVVFDDWESLTGAVLEQPGQQQQQHNGAPTDWETSIMSRKKSSKSRGRPISFIDALALYTAPEDVRRRALRQNRRRRDREREREPVPSRDQNRRNGRERRYSEVPPPARPWYEDQQHDDDDCSCCSCESSCSTCDGREQQSDEQPFPHGVAQYQQPPSGVAQYQQPPSVDAEERMPSAWSYSSSELASQGPDTDDPSFFNRMMNRMSHRNTNLPVISQPVPVQHNGPVPMSRPRNMSYDPANDPLPSS</sequence>
<evidence type="ECO:0000313" key="1">
    <source>
        <dbReference type="EMBL" id="KAJ3519067.1"/>
    </source>
</evidence>
<reference evidence="1" key="1">
    <citation type="submission" date="2022-08" db="EMBL/GenBank/DDBJ databases">
        <title>Genome Sequence of Fusarium decemcellulare.</title>
        <authorList>
            <person name="Buettner E."/>
        </authorList>
    </citation>
    <scope>NUCLEOTIDE SEQUENCE</scope>
    <source>
        <strain evidence="1">Babe19</strain>
    </source>
</reference>
<comment type="caution">
    <text evidence="1">The sequence shown here is derived from an EMBL/GenBank/DDBJ whole genome shotgun (WGS) entry which is preliminary data.</text>
</comment>
<keyword evidence="2" id="KW-1185">Reference proteome</keyword>
<accession>A0ACC1RII8</accession>
<organism evidence="1 2">
    <name type="scientific">Fusarium decemcellulare</name>
    <dbReference type="NCBI Taxonomy" id="57161"/>
    <lineage>
        <taxon>Eukaryota</taxon>
        <taxon>Fungi</taxon>
        <taxon>Dikarya</taxon>
        <taxon>Ascomycota</taxon>
        <taxon>Pezizomycotina</taxon>
        <taxon>Sordariomycetes</taxon>
        <taxon>Hypocreomycetidae</taxon>
        <taxon>Hypocreales</taxon>
        <taxon>Nectriaceae</taxon>
        <taxon>Fusarium</taxon>
        <taxon>Fusarium decemcellulare species complex</taxon>
    </lineage>
</organism>